<reference evidence="4" key="1">
    <citation type="journal article" date="2020" name="Ecol. Evol.">
        <title>Genome structure and content of the rice root-knot nematode (Meloidogyne graminicola).</title>
        <authorList>
            <person name="Phan N.T."/>
            <person name="Danchin E.G.J."/>
            <person name="Klopp C."/>
            <person name="Perfus-Barbeoch L."/>
            <person name="Kozlowski D.K."/>
            <person name="Koutsovoulos G.D."/>
            <person name="Lopez-Roques C."/>
            <person name="Bouchez O."/>
            <person name="Zahm M."/>
            <person name="Besnard G."/>
            <person name="Bellafiore S."/>
        </authorList>
    </citation>
    <scope>NUCLEOTIDE SEQUENCE</scope>
    <source>
        <strain evidence="4">VN-18</strain>
    </source>
</reference>
<comment type="similarity">
    <text evidence="1">Belongs to the UPF0587 family.</text>
</comment>
<keyword evidence="3" id="KW-0862">Zinc</keyword>
<accession>A0A8S9ZWF3</accession>
<dbReference type="EMBL" id="JABEBT010000021">
    <property type="protein sequence ID" value="KAF7637281.1"/>
    <property type="molecule type" value="Genomic_DNA"/>
</dbReference>
<protein>
    <submittedName>
        <fullName evidence="4">Uncharacterized protein</fullName>
    </submittedName>
</protein>
<keyword evidence="5" id="KW-1185">Reference proteome</keyword>
<dbReference type="Proteomes" id="UP000605970">
    <property type="component" value="Unassembled WGS sequence"/>
</dbReference>
<dbReference type="SUPFAM" id="SSF141678">
    <property type="entry name" value="MAL13P1.257-like"/>
    <property type="match status" value="1"/>
</dbReference>
<evidence type="ECO:0000313" key="4">
    <source>
        <dbReference type="EMBL" id="KAF7637281.1"/>
    </source>
</evidence>
<dbReference type="InterPro" id="IPR008584">
    <property type="entry name" value="CXXC_Zn-binding_euk"/>
</dbReference>
<dbReference type="Pfam" id="PF05907">
    <property type="entry name" value="CXXC_Zn-b_euk"/>
    <property type="match status" value="1"/>
</dbReference>
<dbReference type="AlphaFoldDB" id="A0A8S9ZWF3"/>
<keyword evidence="2" id="KW-0479">Metal-binding</keyword>
<proteinExistence type="inferred from homology"/>
<name>A0A8S9ZWF3_9BILA</name>
<dbReference type="PANTHER" id="PTHR12857">
    <property type="entry name" value="CXXC MOTIF CONTAINING ZINC BINDING PROTEIN"/>
    <property type="match status" value="1"/>
</dbReference>
<dbReference type="OrthoDB" id="10248838at2759"/>
<gene>
    <name evidence="4" type="ORF">Mgra_00003247</name>
</gene>
<evidence type="ECO:0000313" key="5">
    <source>
        <dbReference type="Proteomes" id="UP000605970"/>
    </source>
</evidence>
<evidence type="ECO:0000256" key="3">
    <source>
        <dbReference type="ARBA" id="ARBA00022833"/>
    </source>
</evidence>
<dbReference type="GO" id="GO:0008270">
    <property type="term" value="F:zinc ion binding"/>
    <property type="evidence" value="ECO:0007669"/>
    <property type="project" value="TreeGrafter"/>
</dbReference>
<sequence>MRANLLNVTNLKPQNYEEHRWYLELKCSGCGEIYESWHYANVQETHTLTKGKGVCHISAKCSFCGRINTLEILTNSYLPYVKNEEFQTIVKFECRGLEPINFDPRIGWCCTGTESNSVFEEIDLNNKEWFDYDEKANLPVEIKEMDFKFLVVKR</sequence>
<evidence type="ECO:0000256" key="1">
    <source>
        <dbReference type="ARBA" id="ARBA00007818"/>
    </source>
</evidence>
<comment type="caution">
    <text evidence="4">The sequence shown here is derived from an EMBL/GenBank/DDBJ whole genome shotgun (WGS) entry which is preliminary data.</text>
</comment>
<evidence type="ECO:0000256" key="2">
    <source>
        <dbReference type="ARBA" id="ARBA00022723"/>
    </source>
</evidence>
<dbReference type="PANTHER" id="PTHR12857:SF0">
    <property type="entry name" value="CXXC MOTIF CONTAINING ZINC BINDING PROTEIN"/>
    <property type="match status" value="1"/>
</dbReference>
<organism evidence="4 5">
    <name type="scientific">Meloidogyne graminicola</name>
    <dbReference type="NCBI Taxonomy" id="189291"/>
    <lineage>
        <taxon>Eukaryota</taxon>
        <taxon>Metazoa</taxon>
        <taxon>Ecdysozoa</taxon>
        <taxon>Nematoda</taxon>
        <taxon>Chromadorea</taxon>
        <taxon>Rhabditida</taxon>
        <taxon>Tylenchina</taxon>
        <taxon>Tylenchomorpha</taxon>
        <taxon>Tylenchoidea</taxon>
        <taxon>Meloidogynidae</taxon>
        <taxon>Meloidogyninae</taxon>
        <taxon>Meloidogyne</taxon>
    </lineage>
</organism>